<dbReference type="Proteomes" id="UP001279734">
    <property type="component" value="Unassembled WGS sequence"/>
</dbReference>
<evidence type="ECO:0000256" key="1">
    <source>
        <dbReference type="SAM" id="MobiDB-lite"/>
    </source>
</evidence>
<accession>A0AAD3T8Y3</accession>
<keyword evidence="3" id="KW-1185">Reference proteome</keyword>
<sequence length="124" mass="13716">MSDFTTKNQSKAASSEARPAQQTNGVAKLRQQTQHQPLSITAQSPTMGTSLQGITNITMRLSHHLKAAQSQQKNKRARPKPAPATVYQDQFGLTKCTTTQYSKLRSASNLRKPPRHALMLDDLD</sequence>
<reference evidence="2" key="1">
    <citation type="submission" date="2023-05" db="EMBL/GenBank/DDBJ databases">
        <title>Nepenthes gracilis genome sequencing.</title>
        <authorList>
            <person name="Fukushima K."/>
        </authorList>
    </citation>
    <scope>NUCLEOTIDE SEQUENCE</scope>
    <source>
        <strain evidence="2">SING2019-196</strain>
    </source>
</reference>
<organism evidence="2 3">
    <name type="scientific">Nepenthes gracilis</name>
    <name type="common">Slender pitcher plant</name>
    <dbReference type="NCBI Taxonomy" id="150966"/>
    <lineage>
        <taxon>Eukaryota</taxon>
        <taxon>Viridiplantae</taxon>
        <taxon>Streptophyta</taxon>
        <taxon>Embryophyta</taxon>
        <taxon>Tracheophyta</taxon>
        <taxon>Spermatophyta</taxon>
        <taxon>Magnoliopsida</taxon>
        <taxon>eudicotyledons</taxon>
        <taxon>Gunneridae</taxon>
        <taxon>Pentapetalae</taxon>
        <taxon>Caryophyllales</taxon>
        <taxon>Nepenthaceae</taxon>
        <taxon>Nepenthes</taxon>
    </lineage>
</organism>
<dbReference type="AlphaFoldDB" id="A0AAD3T8Y3"/>
<name>A0AAD3T8Y3_NEPGR</name>
<feature type="compositionally biased region" description="Polar residues" evidence="1">
    <location>
        <begin position="1"/>
        <end position="13"/>
    </location>
</feature>
<evidence type="ECO:0000313" key="3">
    <source>
        <dbReference type="Proteomes" id="UP001279734"/>
    </source>
</evidence>
<proteinExistence type="predicted"/>
<feature type="compositionally biased region" description="Polar residues" evidence="1">
    <location>
        <begin position="20"/>
        <end position="49"/>
    </location>
</feature>
<feature type="region of interest" description="Disordered" evidence="1">
    <location>
        <begin position="1"/>
        <end position="49"/>
    </location>
</feature>
<protein>
    <submittedName>
        <fullName evidence="2">Uncharacterized protein</fullName>
    </submittedName>
</protein>
<dbReference type="EMBL" id="BSYO01000028">
    <property type="protein sequence ID" value="GMH24821.1"/>
    <property type="molecule type" value="Genomic_DNA"/>
</dbReference>
<feature type="region of interest" description="Disordered" evidence="1">
    <location>
        <begin position="65"/>
        <end position="86"/>
    </location>
</feature>
<comment type="caution">
    <text evidence="2">The sequence shown here is derived from an EMBL/GenBank/DDBJ whole genome shotgun (WGS) entry which is preliminary data.</text>
</comment>
<gene>
    <name evidence="2" type="ORF">Nepgr_026664</name>
</gene>
<evidence type="ECO:0000313" key="2">
    <source>
        <dbReference type="EMBL" id="GMH24821.1"/>
    </source>
</evidence>
<feature type="region of interest" description="Disordered" evidence="1">
    <location>
        <begin position="104"/>
        <end position="124"/>
    </location>
</feature>